<organism evidence="6">
    <name type="scientific">Perkinsus marinus (strain ATCC 50983 / TXsc)</name>
    <dbReference type="NCBI Taxonomy" id="423536"/>
    <lineage>
        <taxon>Eukaryota</taxon>
        <taxon>Sar</taxon>
        <taxon>Alveolata</taxon>
        <taxon>Perkinsozoa</taxon>
        <taxon>Perkinsea</taxon>
        <taxon>Perkinsida</taxon>
        <taxon>Perkinsidae</taxon>
        <taxon>Perkinsus</taxon>
    </lineage>
</organism>
<evidence type="ECO:0000313" key="6">
    <source>
        <dbReference type="Proteomes" id="UP000007800"/>
    </source>
</evidence>
<keyword evidence="2" id="KW-0863">Zinc-finger</keyword>
<evidence type="ECO:0000256" key="1">
    <source>
        <dbReference type="ARBA" id="ARBA00022723"/>
    </source>
</evidence>
<evidence type="ECO:0000259" key="4">
    <source>
        <dbReference type="Pfam" id="PF04500"/>
    </source>
</evidence>
<dbReference type="OMA" id="KGCHART"/>
<dbReference type="AlphaFoldDB" id="C5LKX7"/>
<dbReference type="OrthoDB" id="419864at2759"/>
<keyword evidence="1" id="KW-0479">Metal-binding</keyword>
<reference evidence="5 6" key="1">
    <citation type="submission" date="2008-07" db="EMBL/GenBank/DDBJ databases">
        <authorList>
            <person name="El-Sayed N."/>
            <person name="Caler E."/>
            <person name="Inman J."/>
            <person name="Amedeo P."/>
            <person name="Hass B."/>
            <person name="Wortman J."/>
        </authorList>
    </citation>
    <scope>NUCLEOTIDE SEQUENCE [LARGE SCALE GENOMIC DNA]</scope>
    <source>
        <strain evidence="6">ATCC 50983 / TXsc</strain>
    </source>
</reference>
<feature type="domain" description="FLYWCH-type" evidence="4">
    <location>
        <begin position="13"/>
        <end position="56"/>
    </location>
</feature>
<dbReference type="InParanoid" id="C5LKX7"/>
<evidence type="ECO:0000313" key="5">
    <source>
        <dbReference type="EMBL" id="EER02616.1"/>
    </source>
</evidence>
<dbReference type="InterPro" id="IPR007588">
    <property type="entry name" value="Znf_FLYWCH"/>
</dbReference>
<dbReference type="Pfam" id="PF04500">
    <property type="entry name" value="FLYWCH"/>
    <property type="match status" value="2"/>
</dbReference>
<sequence>MTDEIQFVPNSSGRRWPLLAYRGYLYLHNRANPQTSYWRCINAHKEQHCSVRLTVKGDLNGDPKDLTVTNLPLREHVCGEPNSNIRQVCAEMEFAAINDVDLKIPEIYDKTVVDLPEEVVERLPKRECVENSLRRVRQKVAAVNNAARPKYPTIDLTRLPLEKPYSVPSFSGRPFLAFHGYLYRQDAAYNGKLHWRCINYHKQLHCPSTLITTGDPEDPENMVITNLNKIKYHICGRPNARARVLYHEAVERAMEVTDDSRSILVKIYNDVFGGEPPEVLQQLPKKDSILEYMRKMRLKGCHARTSTTVSRTSVEAHEDTVL</sequence>
<name>C5LKX7_PERM5</name>
<evidence type="ECO:0000256" key="3">
    <source>
        <dbReference type="ARBA" id="ARBA00022833"/>
    </source>
</evidence>
<keyword evidence="6" id="KW-1185">Reference proteome</keyword>
<gene>
    <name evidence="5" type="ORF">Pmar_PMAR000895</name>
</gene>
<dbReference type="GeneID" id="9047854"/>
<protein>
    <recommendedName>
        <fullName evidence="4">FLYWCH-type domain-containing protein</fullName>
    </recommendedName>
</protein>
<keyword evidence="3" id="KW-0862">Zinc</keyword>
<accession>C5LKX7</accession>
<feature type="domain" description="FLYWCH-type" evidence="4">
    <location>
        <begin position="168"/>
        <end position="216"/>
    </location>
</feature>
<dbReference type="EMBL" id="GG683017">
    <property type="protein sequence ID" value="EER02616.1"/>
    <property type="molecule type" value="Genomic_DNA"/>
</dbReference>
<dbReference type="GO" id="GO:0008270">
    <property type="term" value="F:zinc ion binding"/>
    <property type="evidence" value="ECO:0007669"/>
    <property type="project" value="UniProtKB-KW"/>
</dbReference>
<dbReference type="RefSeq" id="XP_002769898.1">
    <property type="nucleotide sequence ID" value="XM_002769852.1"/>
</dbReference>
<proteinExistence type="predicted"/>
<evidence type="ECO:0000256" key="2">
    <source>
        <dbReference type="ARBA" id="ARBA00022771"/>
    </source>
</evidence>
<dbReference type="Gene3D" id="2.20.25.240">
    <property type="match status" value="2"/>
</dbReference>
<dbReference type="Proteomes" id="UP000007800">
    <property type="component" value="Unassembled WGS sequence"/>
</dbReference>